<evidence type="ECO:0000313" key="2">
    <source>
        <dbReference type="EMBL" id="MFD2550622.1"/>
    </source>
</evidence>
<dbReference type="EMBL" id="JBHULS010000001">
    <property type="protein sequence ID" value="MFD2550622.1"/>
    <property type="molecule type" value="Genomic_DNA"/>
</dbReference>
<feature type="chain" id="PRO_5045261859" description="Sensor of ECF-type sigma factor" evidence="1">
    <location>
        <begin position="20"/>
        <end position="146"/>
    </location>
</feature>
<dbReference type="InterPro" id="IPR024054">
    <property type="entry name" value="TIF2_asu_middle_sf"/>
</dbReference>
<dbReference type="Proteomes" id="UP001597472">
    <property type="component" value="Unassembled WGS sequence"/>
</dbReference>
<accession>A0ABW5KNM1</accession>
<comment type="caution">
    <text evidence="2">The sequence shown here is derived from an EMBL/GenBank/DDBJ whole genome shotgun (WGS) entry which is preliminary data.</text>
</comment>
<feature type="signal peptide" evidence="1">
    <location>
        <begin position="1"/>
        <end position="19"/>
    </location>
</feature>
<keyword evidence="1" id="KW-0732">Signal</keyword>
<gene>
    <name evidence="2" type="ORF">ACFSQP_02215</name>
</gene>
<evidence type="ECO:0008006" key="4">
    <source>
        <dbReference type="Google" id="ProtNLM"/>
    </source>
</evidence>
<sequence length="146" mass="17060">MKHILLLLITFIFSTVAIAQHKDHHEKIKTLKVAYITENLNLSPAEAQGFWPIYNQFQDSYSTLRKAVSNYRKNIDVANISESEAKAIISKIADLYEERYAAYKQYMTDLQTVLPAKKVILLKKVEEDFKQKMFEEYKNRHGKTSK</sequence>
<keyword evidence="3" id="KW-1185">Reference proteome</keyword>
<name>A0ABW5KNM1_9FLAO</name>
<evidence type="ECO:0000313" key="3">
    <source>
        <dbReference type="Proteomes" id="UP001597472"/>
    </source>
</evidence>
<dbReference type="SUPFAM" id="SSF116742">
    <property type="entry name" value="eIF2alpha middle domain-like"/>
    <property type="match status" value="1"/>
</dbReference>
<reference evidence="3" key="1">
    <citation type="journal article" date="2019" name="Int. J. Syst. Evol. Microbiol.">
        <title>The Global Catalogue of Microorganisms (GCM) 10K type strain sequencing project: providing services to taxonomists for standard genome sequencing and annotation.</title>
        <authorList>
            <consortium name="The Broad Institute Genomics Platform"/>
            <consortium name="The Broad Institute Genome Sequencing Center for Infectious Disease"/>
            <person name="Wu L."/>
            <person name="Ma J."/>
        </authorList>
    </citation>
    <scope>NUCLEOTIDE SEQUENCE [LARGE SCALE GENOMIC DNA]</scope>
    <source>
        <strain evidence="3">KCTC 42587</strain>
    </source>
</reference>
<proteinExistence type="predicted"/>
<protein>
    <recommendedName>
        <fullName evidence="4">Sensor of ECF-type sigma factor</fullName>
    </recommendedName>
</protein>
<evidence type="ECO:0000256" key="1">
    <source>
        <dbReference type="SAM" id="SignalP"/>
    </source>
</evidence>
<organism evidence="2 3">
    <name type="scientific">Bizionia sediminis</name>
    <dbReference type="NCBI Taxonomy" id="1737064"/>
    <lineage>
        <taxon>Bacteria</taxon>
        <taxon>Pseudomonadati</taxon>
        <taxon>Bacteroidota</taxon>
        <taxon>Flavobacteriia</taxon>
        <taxon>Flavobacteriales</taxon>
        <taxon>Flavobacteriaceae</taxon>
        <taxon>Bizionia</taxon>
    </lineage>
</organism>
<dbReference type="RefSeq" id="WP_376891437.1">
    <property type="nucleotide sequence ID" value="NZ_JBHULS010000001.1"/>
</dbReference>